<sequence>MNINEIIESNEAIKAQFIIIDSDSITANHTFYYSLVWEDISIDIIEEVLKSISGLYENGIEFYNLPVYTIILNKTPSLRILYDRRYIDKVAKPRDENSLSLSDYVQNMWESVNEIFFNTWFDHSSFLEVIPKEELNNPDFMSGDPIAIGGDSLIYKNILFGQEVAIKVPKNTPNLETLWKELKMAMLSHHKNVLDILGVVISDNKIGIISEYCERGTLKQYLLEHSIEITEKDKLNLLIGASYGLMWIHLRGICHLDIKPQNILIDKFNTPKICDFNISEFQSSKTTTKGKCTLIYASPEQLQAKIIDKSSDIWSFGMTMFEIFLNEKPFERNIQITNQQGLEYFNERHQEFMSNLAFKRWKPLIIAEFERKFPFICSIIRETWSFDKSLRPSSKKINSELRECELIMGSSENINS</sequence>
<accession>A0AAU9IZX7</accession>
<organism evidence="2 3">
    <name type="scientific">Blepharisma stoltei</name>
    <dbReference type="NCBI Taxonomy" id="1481888"/>
    <lineage>
        <taxon>Eukaryota</taxon>
        <taxon>Sar</taxon>
        <taxon>Alveolata</taxon>
        <taxon>Ciliophora</taxon>
        <taxon>Postciliodesmatophora</taxon>
        <taxon>Heterotrichea</taxon>
        <taxon>Heterotrichida</taxon>
        <taxon>Blepharismidae</taxon>
        <taxon>Blepharisma</taxon>
    </lineage>
</organism>
<dbReference type="EMBL" id="CAJZBQ010000018">
    <property type="protein sequence ID" value="CAG9317656.1"/>
    <property type="molecule type" value="Genomic_DNA"/>
</dbReference>
<comment type="caution">
    <text evidence="2">The sequence shown here is derived from an EMBL/GenBank/DDBJ whole genome shotgun (WGS) entry which is preliminary data.</text>
</comment>
<name>A0AAU9IZX7_9CILI</name>
<evidence type="ECO:0000259" key="1">
    <source>
        <dbReference type="PROSITE" id="PS50011"/>
    </source>
</evidence>
<proteinExistence type="predicted"/>
<dbReference type="Gene3D" id="1.10.510.10">
    <property type="entry name" value="Transferase(Phosphotransferase) domain 1"/>
    <property type="match status" value="1"/>
</dbReference>
<dbReference type="GO" id="GO:0004674">
    <property type="term" value="F:protein serine/threonine kinase activity"/>
    <property type="evidence" value="ECO:0007669"/>
    <property type="project" value="TreeGrafter"/>
</dbReference>
<dbReference type="InterPro" id="IPR011009">
    <property type="entry name" value="Kinase-like_dom_sf"/>
</dbReference>
<dbReference type="PROSITE" id="PS00108">
    <property type="entry name" value="PROTEIN_KINASE_ST"/>
    <property type="match status" value="1"/>
</dbReference>
<dbReference type="InterPro" id="IPR008271">
    <property type="entry name" value="Ser/Thr_kinase_AS"/>
</dbReference>
<dbReference type="GO" id="GO:0005524">
    <property type="term" value="F:ATP binding"/>
    <property type="evidence" value="ECO:0007669"/>
    <property type="project" value="InterPro"/>
</dbReference>
<protein>
    <recommendedName>
        <fullName evidence="1">Protein kinase domain-containing protein</fullName>
    </recommendedName>
</protein>
<dbReference type="Proteomes" id="UP001162131">
    <property type="component" value="Unassembled WGS sequence"/>
</dbReference>
<dbReference type="SMART" id="SM00220">
    <property type="entry name" value="S_TKc"/>
    <property type="match status" value="1"/>
</dbReference>
<dbReference type="PROSITE" id="PS50011">
    <property type="entry name" value="PROTEIN_KINASE_DOM"/>
    <property type="match status" value="1"/>
</dbReference>
<reference evidence="2" key="1">
    <citation type="submission" date="2021-09" db="EMBL/GenBank/DDBJ databases">
        <authorList>
            <consortium name="AG Swart"/>
            <person name="Singh M."/>
            <person name="Singh A."/>
            <person name="Seah K."/>
            <person name="Emmerich C."/>
        </authorList>
    </citation>
    <scope>NUCLEOTIDE SEQUENCE</scope>
    <source>
        <strain evidence="2">ATCC30299</strain>
    </source>
</reference>
<evidence type="ECO:0000313" key="3">
    <source>
        <dbReference type="Proteomes" id="UP001162131"/>
    </source>
</evidence>
<dbReference type="SUPFAM" id="SSF56112">
    <property type="entry name" value="Protein kinase-like (PK-like)"/>
    <property type="match status" value="1"/>
</dbReference>
<dbReference type="AlphaFoldDB" id="A0AAU9IZX7"/>
<evidence type="ECO:0000313" key="2">
    <source>
        <dbReference type="EMBL" id="CAG9317656.1"/>
    </source>
</evidence>
<feature type="domain" description="Protein kinase" evidence="1">
    <location>
        <begin position="140"/>
        <end position="407"/>
    </location>
</feature>
<dbReference type="PANTHER" id="PTHR44329">
    <property type="entry name" value="SERINE/THREONINE-PROTEIN KINASE TNNI3K-RELATED"/>
    <property type="match status" value="1"/>
</dbReference>
<dbReference type="InterPro" id="IPR051681">
    <property type="entry name" value="Ser/Thr_Kinases-Pseudokinases"/>
</dbReference>
<dbReference type="InterPro" id="IPR000719">
    <property type="entry name" value="Prot_kinase_dom"/>
</dbReference>
<dbReference type="Pfam" id="PF00069">
    <property type="entry name" value="Pkinase"/>
    <property type="match status" value="1"/>
</dbReference>
<keyword evidence="3" id="KW-1185">Reference proteome</keyword>
<gene>
    <name evidence="2" type="ORF">BSTOLATCC_MIC18899</name>
</gene>